<evidence type="ECO:0000256" key="2">
    <source>
        <dbReference type="ARBA" id="ARBA00022980"/>
    </source>
</evidence>
<comment type="caution">
    <text evidence="6">The sequence shown here is derived from an EMBL/GenBank/DDBJ whole genome shotgun (WGS) entry which is preliminary data.</text>
</comment>
<feature type="domain" description="Large ribosomal subunit protein uL5 C-terminal" evidence="5">
    <location>
        <begin position="173"/>
        <end position="271"/>
    </location>
</feature>
<feature type="compositionally biased region" description="Polar residues" evidence="4">
    <location>
        <begin position="31"/>
        <end position="40"/>
    </location>
</feature>
<dbReference type="Gene3D" id="3.30.1440.10">
    <property type="match status" value="1"/>
</dbReference>
<proteinExistence type="inferred from homology"/>
<evidence type="ECO:0000256" key="3">
    <source>
        <dbReference type="ARBA" id="ARBA00023274"/>
    </source>
</evidence>
<reference evidence="6 7" key="1">
    <citation type="submission" date="2019-09" db="EMBL/GenBank/DDBJ databases">
        <title>The hologenome of the rock-dwelling lichen Lasallia pustulata.</title>
        <authorList>
            <person name="Greshake Tzovaras B."/>
            <person name="Segers F."/>
            <person name="Bicker A."/>
            <person name="Dal Grande F."/>
            <person name="Otte J."/>
            <person name="Hankeln T."/>
            <person name="Schmitt I."/>
            <person name="Ebersberger I."/>
        </authorList>
    </citation>
    <scope>NUCLEOTIDE SEQUENCE [LARGE SCALE GENOMIC DNA]</scope>
    <source>
        <strain evidence="6">A1-1</strain>
    </source>
</reference>
<keyword evidence="2" id="KW-0689">Ribosomal protein</keyword>
<dbReference type="InterPro" id="IPR002132">
    <property type="entry name" value="Ribosomal_uL5"/>
</dbReference>
<dbReference type="SUPFAM" id="SSF55282">
    <property type="entry name" value="RL5-like"/>
    <property type="match status" value="1"/>
</dbReference>
<protein>
    <submittedName>
        <fullName evidence="6">Ribosomal L5</fullName>
    </submittedName>
</protein>
<feature type="compositionally biased region" description="Polar residues" evidence="4">
    <location>
        <begin position="48"/>
        <end position="57"/>
    </location>
</feature>
<gene>
    <name evidence="6" type="ORF">FRX48_03975</name>
</gene>
<accession>A0A5M8PRZ6</accession>
<feature type="compositionally biased region" description="Polar residues" evidence="4">
    <location>
        <begin position="88"/>
        <end position="98"/>
    </location>
</feature>
<evidence type="ECO:0000256" key="4">
    <source>
        <dbReference type="SAM" id="MobiDB-lite"/>
    </source>
</evidence>
<dbReference type="GO" id="GO:0005840">
    <property type="term" value="C:ribosome"/>
    <property type="evidence" value="ECO:0007669"/>
    <property type="project" value="UniProtKB-KW"/>
</dbReference>
<evidence type="ECO:0000313" key="7">
    <source>
        <dbReference type="Proteomes" id="UP000324767"/>
    </source>
</evidence>
<dbReference type="PANTHER" id="PTHR11994">
    <property type="entry name" value="60S RIBOSOMAL PROTEIN L11-RELATED"/>
    <property type="match status" value="1"/>
</dbReference>
<dbReference type="Pfam" id="PF00673">
    <property type="entry name" value="Ribosomal_L5_C"/>
    <property type="match status" value="1"/>
</dbReference>
<evidence type="ECO:0000259" key="5">
    <source>
        <dbReference type="Pfam" id="PF00673"/>
    </source>
</evidence>
<evidence type="ECO:0000313" key="6">
    <source>
        <dbReference type="EMBL" id="KAA6411825.1"/>
    </source>
</evidence>
<dbReference type="EMBL" id="VXIT01000006">
    <property type="protein sequence ID" value="KAA6411825.1"/>
    <property type="molecule type" value="Genomic_DNA"/>
</dbReference>
<dbReference type="GO" id="GO:0003735">
    <property type="term" value="F:structural constituent of ribosome"/>
    <property type="evidence" value="ECO:0007669"/>
    <property type="project" value="InterPro"/>
</dbReference>
<dbReference type="AlphaFoldDB" id="A0A5M8PRZ6"/>
<evidence type="ECO:0000256" key="1">
    <source>
        <dbReference type="ARBA" id="ARBA00008553"/>
    </source>
</evidence>
<comment type="similarity">
    <text evidence="1">Belongs to the universal ribosomal protein uL5 family.</text>
</comment>
<dbReference type="InterPro" id="IPR031309">
    <property type="entry name" value="Ribosomal_uL5_C"/>
</dbReference>
<dbReference type="Proteomes" id="UP000324767">
    <property type="component" value="Unassembled WGS sequence"/>
</dbReference>
<dbReference type="InterPro" id="IPR022803">
    <property type="entry name" value="Ribosomal_uL5_dom_sf"/>
</dbReference>
<organism evidence="6 7">
    <name type="scientific">Lasallia pustulata</name>
    <dbReference type="NCBI Taxonomy" id="136370"/>
    <lineage>
        <taxon>Eukaryota</taxon>
        <taxon>Fungi</taxon>
        <taxon>Dikarya</taxon>
        <taxon>Ascomycota</taxon>
        <taxon>Pezizomycotina</taxon>
        <taxon>Lecanoromycetes</taxon>
        <taxon>OSLEUM clade</taxon>
        <taxon>Umbilicariomycetidae</taxon>
        <taxon>Umbilicariales</taxon>
        <taxon>Umbilicariaceae</taxon>
        <taxon>Lasallia</taxon>
    </lineage>
</organism>
<dbReference type="GO" id="GO:0006412">
    <property type="term" value="P:translation"/>
    <property type="evidence" value="ECO:0007669"/>
    <property type="project" value="InterPro"/>
</dbReference>
<feature type="region of interest" description="Disordered" evidence="4">
    <location>
        <begin position="1"/>
        <end position="107"/>
    </location>
</feature>
<sequence length="277" mass="29955">MATEKLPLRILSASARASRSLLSPAPRNSQRKASSMSSTADAFEDLDPSSSLTTPGPSQDIIESFNPVERSRKRTTQLPPSRYHFRPPNTTAAPCTRTNPPPSSPASRLFIPGPFTLPRLSQTYTATLAADLMTLSYLHAAGLALQNITNVRATVHRARASIPHLGLQEGAAVSVSCDLRGEDMYCFLAKVVEVVMPRIKDYKGVSGGSGDGSGNLAFCFPAETVGMFPEIEINYDMYPPKFIPSIDVIVHTTATNDKDARLLLSSMGVPFHGRHIN</sequence>
<dbReference type="OrthoDB" id="539541at2759"/>
<feature type="compositionally biased region" description="Low complexity" evidence="4">
    <location>
        <begin position="8"/>
        <end position="27"/>
    </location>
</feature>
<name>A0A5M8PRZ6_9LECA</name>
<dbReference type="GO" id="GO:1990904">
    <property type="term" value="C:ribonucleoprotein complex"/>
    <property type="evidence" value="ECO:0007669"/>
    <property type="project" value="UniProtKB-KW"/>
</dbReference>
<keyword evidence="3" id="KW-0687">Ribonucleoprotein</keyword>